<dbReference type="GO" id="GO:0047820">
    <property type="term" value="F:D-glutamate cyclase activity"/>
    <property type="evidence" value="ECO:0007669"/>
    <property type="project" value="TreeGrafter"/>
</dbReference>
<sequence>MAQDLCLQVSVDIRRLLCRAELDASRYNVYVDGKLQEPNIPNVESFWRNDHLAFLIGCSYSFESALTKAGLTPPHGIHGRNVTMYRSNIPFCPAGVFTQSTFVVSMRMYRSSQVERVRDITRPYVATHGEPVAWGWSGADSIGVHDVNAIHWGDTPVTAEGDAVNREAEEAKQDAYVPVFWGCGVTPQEAVMRAHIPGITIGHAPGSMILLDVKEDDVLG</sequence>
<proteinExistence type="inferred from homology"/>
<evidence type="ECO:0000313" key="3">
    <source>
        <dbReference type="EMBL" id="USW54192.1"/>
    </source>
</evidence>
<dbReference type="AlphaFoldDB" id="A0A9Q9AYG8"/>
<dbReference type="GO" id="GO:0006536">
    <property type="term" value="P:glutamate metabolic process"/>
    <property type="evidence" value="ECO:0007669"/>
    <property type="project" value="TreeGrafter"/>
</dbReference>
<dbReference type="Proteomes" id="UP001056384">
    <property type="component" value="Chromosome 6"/>
</dbReference>
<gene>
    <name evidence="3" type="ORF">Slin15195_G075110</name>
</gene>
<accession>A0A9Q9AYG8</accession>
<dbReference type="PANTHER" id="PTHR32022">
    <property type="entry name" value="D-GLUTAMATE CYCLASE, MITOCHONDRIAL"/>
    <property type="match status" value="1"/>
</dbReference>
<reference evidence="3" key="1">
    <citation type="submission" date="2022-06" db="EMBL/GenBank/DDBJ databases">
        <title>Complete genome sequences of two strains of the flax pathogen Septoria linicola.</title>
        <authorList>
            <person name="Lapalu N."/>
            <person name="Simon A."/>
            <person name="Demenou B."/>
            <person name="Paumier D."/>
            <person name="Guillot M.-P."/>
            <person name="Gout L."/>
            <person name="Valade R."/>
        </authorList>
    </citation>
    <scope>NUCLEOTIDE SEQUENCE</scope>
    <source>
        <strain evidence="3">SE15195</strain>
    </source>
</reference>
<dbReference type="FunFam" id="3.30.2040.10:FF:000001">
    <property type="entry name" value="D-glutamate cyclase, mitochondrial"/>
    <property type="match status" value="1"/>
</dbReference>
<evidence type="ECO:0000256" key="1">
    <source>
        <dbReference type="ARBA" id="ARBA00007896"/>
    </source>
</evidence>
<dbReference type="InterPro" id="IPR038021">
    <property type="entry name" value="Putative_hydro-lyase"/>
</dbReference>
<dbReference type="Pfam" id="PF07286">
    <property type="entry name" value="D-Glu_cyclase"/>
    <property type="match status" value="1"/>
</dbReference>
<dbReference type="EMBL" id="CP099423">
    <property type="protein sequence ID" value="USW54192.1"/>
    <property type="molecule type" value="Genomic_DNA"/>
</dbReference>
<organism evidence="3 4">
    <name type="scientific">Septoria linicola</name>
    <dbReference type="NCBI Taxonomy" id="215465"/>
    <lineage>
        <taxon>Eukaryota</taxon>
        <taxon>Fungi</taxon>
        <taxon>Dikarya</taxon>
        <taxon>Ascomycota</taxon>
        <taxon>Pezizomycotina</taxon>
        <taxon>Dothideomycetes</taxon>
        <taxon>Dothideomycetidae</taxon>
        <taxon>Mycosphaerellales</taxon>
        <taxon>Mycosphaerellaceae</taxon>
        <taxon>Septoria</taxon>
    </lineage>
</organism>
<keyword evidence="4" id="KW-1185">Reference proteome</keyword>
<comment type="similarity">
    <text evidence="1">Belongs to the D-glutamate cyclase family.</text>
</comment>
<name>A0A9Q9AYG8_9PEZI</name>
<protein>
    <submittedName>
        <fullName evidence="3">D-glutamate cyclase, hydro-lyase</fullName>
    </submittedName>
</protein>
<dbReference type="SUPFAM" id="SSF160920">
    <property type="entry name" value="PSTPO5379-like"/>
    <property type="match status" value="1"/>
</dbReference>
<evidence type="ECO:0000313" key="4">
    <source>
        <dbReference type="Proteomes" id="UP001056384"/>
    </source>
</evidence>
<evidence type="ECO:0000256" key="2">
    <source>
        <dbReference type="ARBA" id="ARBA00023239"/>
    </source>
</evidence>
<keyword evidence="2" id="KW-0456">Lyase</keyword>
<dbReference type="PANTHER" id="PTHR32022:SF10">
    <property type="entry name" value="D-GLUTAMATE CYCLASE, MITOCHONDRIAL"/>
    <property type="match status" value="1"/>
</dbReference>
<dbReference type="Gene3D" id="3.30.2040.10">
    <property type="entry name" value="PSTPO5379-like domain"/>
    <property type="match status" value="1"/>
</dbReference>
<dbReference type="InterPro" id="IPR009906">
    <property type="entry name" value="D-Glu_cyclase"/>
</dbReference>